<organism evidence="2 3">
    <name type="scientific">Paramuricea clavata</name>
    <name type="common">Red gorgonian</name>
    <name type="synonym">Violescent sea-whip</name>
    <dbReference type="NCBI Taxonomy" id="317549"/>
    <lineage>
        <taxon>Eukaryota</taxon>
        <taxon>Metazoa</taxon>
        <taxon>Cnidaria</taxon>
        <taxon>Anthozoa</taxon>
        <taxon>Octocorallia</taxon>
        <taxon>Malacalcyonacea</taxon>
        <taxon>Plexauridae</taxon>
        <taxon>Paramuricea</taxon>
    </lineage>
</organism>
<accession>A0A6S7J603</accession>
<name>A0A6S7J603_PARCT</name>
<reference evidence="2" key="1">
    <citation type="submission" date="2020-04" db="EMBL/GenBank/DDBJ databases">
        <authorList>
            <person name="Alioto T."/>
            <person name="Alioto T."/>
            <person name="Gomez Garrido J."/>
        </authorList>
    </citation>
    <scope>NUCLEOTIDE SEQUENCE</scope>
    <source>
        <strain evidence="2">A484AB</strain>
    </source>
</reference>
<evidence type="ECO:0000313" key="3">
    <source>
        <dbReference type="Proteomes" id="UP001152795"/>
    </source>
</evidence>
<proteinExistence type="predicted"/>
<feature type="region of interest" description="Disordered" evidence="1">
    <location>
        <begin position="40"/>
        <end position="70"/>
    </location>
</feature>
<comment type="caution">
    <text evidence="2">The sequence shown here is derived from an EMBL/GenBank/DDBJ whole genome shotgun (WGS) entry which is preliminary data.</text>
</comment>
<sequence length="70" mass="7992">MGKFMFNRGFEQKGLYMSEEDEKIIDNDIVTVKTLHWTSHGGIIESETGREPYEDNTEQPQVTNAPSSNL</sequence>
<keyword evidence="3" id="KW-1185">Reference proteome</keyword>
<dbReference type="EMBL" id="CACRXK020006108">
    <property type="protein sequence ID" value="CAB4008388.1"/>
    <property type="molecule type" value="Genomic_DNA"/>
</dbReference>
<dbReference type="Proteomes" id="UP001152795">
    <property type="component" value="Unassembled WGS sequence"/>
</dbReference>
<feature type="compositionally biased region" description="Polar residues" evidence="1">
    <location>
        <begin position="58"/>
        <end position="70"/>
    </location>
</feature>
<gene>
    <name evidence="2" type="ORF">PACLA_8A007190</name>
</gene>
<evidence type="ECO:0000256" key="1">
    <source>
        <dbReference type="SAM" id="MobiDB-lite"/>
    </source>
</evidence>
<dbReference type="AlphaFoldDB" id="A0A6S7J603"/>
<protein>
    <submittedName>
        <fullName evidence="2">Uncharacterized protein</fullName>
    </submittedName>
</protein>
<evidence type="ECO:0000313" key="2">
    <source>
        <dbReference type="EMBL" id="CAB4008388.1"/>
    </source>
</evidence>